<dbReference type="Proteomes" id="UP000015105">
    <property type="component" value="Chromosome 2D"/>
</dbReference>
<feature type="compositionally biased region" description="Polar residues" evidence="1">
    <location>
        <begin position="31"/>
        <end position="45"/>
    </location>
</feature>
<organism evidence="2 3">
    <name type="scientific">Aegilops tauschii subsp. strangulata</name>
    <name type="common">Goatgrass</name>
    <dbReference type="NCBI Taxonomy" id="200361"/>
    <lineage>
        <taxon>Eukaryota</taxon>
        <taxon>Viridiplantae</taxon>
        <taxon>Streptophyta</taxon>
        <taxon>Embryophyta</taxon>
        <taxon>Tracheophyta</taxon>
        <taxon>Spermatophyta</taxon>
        <taxon>Magnoliopsida</taxon>
        <taxon>Liliopsida</taxon>
        <taxon>Poales</taxon>
        <taxon>Poaceae</taxon>
        <taxon>BOP clade</taxon>
        <taxon>Pooideae</taxon>
        <taxon>Triticodae</taxon>
        <taxon>Triticeae</taxon>
        <taxon>Triticinae</taxon>
        <taxon>Aegilops</taxon>
    </lineage>
</organism>
<evidence type="ECO:0000313" key="3">
    <source>
        <dbReference type="Proteomes" id="UP000015105"/>
    </source>
</evidence>
<reference evidence="3" key="2">
    <citation type="journal article" date="2017" name="Nat. Plants">
        <title>The Aegilops tauschii genome reveals multiple impacts of transposons.</title>
        <authorList>
            <person name="Zhao G."/>
            <person name="Zou C."/>
            <person name="Li K."/>
            <person name="Wang K."/>
            <person name="Li T."/>
            <person name="Gao L."/>
            <person name="Zhang X."/>
            <person name="Wang H."/>
            <person name="Yang Z."/>
            <person name="Liu X."/>
            <person name="Jiang W."/>
            <person name="Mao L."/>
            <person name="Kong X."/>
            <person name="Jiao Y."/>
            <person name="Jia J."/>
        </authorList>
    </citation>
    <scope>NUCLEOTIDE SEQUENCE [LARGE SCALE GENOMIC DNA]</scope>
    <source>
        <strain evidence="3">cv. AL8/78</strain>
    </source>
</reference>
<accession>A0A453BU69</accession>
<evidence type="ECO:0000256" key="1">
    <source>
        <dbReference type="SAM" id="MobiDB-lite"/>
    </source>
</evidence>
<sequence>ATQVVALGIQGRFACERSFCVRQRYPESPNVIPSRSPTTDHGSTP</sequence>
<protein>
    <submittedName>
        <fullName evidence="2">Uncharacterized protein</fullName>
    </submittedName>
</protein>
<proteinExistence type="predicted"/>
<name>A0A453BU69_AEGTS</name>
<reference evidence="2" key="4">
    <citation type="submission" date="2019-03" db="UniProtKB">
        <authorList>
            <consortium name="EnsemblPlants"/>
        </authorList>
    </citation>
    <scope>IDENTIFICATION</scope>
</reference>
<keyword evidence="3" id="KW-1185">Reference proteome</keyword>
<dbReference type="AlphaFoldDB" id="A0A453BU69"/>
<reference evidence="3" key="1">
    <citation type="journal article" date="2014" name="Science">
        <title>Ancient hybridizations among the ancestral genomes of bread wheat.</title>
        <authorList>
            <consortium name="International Wheat Genome Sequencing Consortium,"/>
            <person name="Marcussen T."/>
            <person name="Sandve S.R."/>
            <person name="Heier L."/>
            <person name="Spannagl M."/>
            <person name="Pfeifer M."/>
            <person name="Jakobsen K.S."/>
            <person name="Wulff B.B."/>
            <person name="Steuernagel B."/>
            <person name="Mayer K.F."/>
            <person name="Olsen O.A."/>
        </authorList>
    </citation>
    <scope>NUCLEOTIDE SEQUENCE [LARGE SCALE GENOMIC DNA]</scope>
    <source>
        <strain evidence="3">cv. AL8/78</strain>
    </source>
</reference>
<evidence type="ECO:0000313" key="2">
    <source>
        <dbReference type="EnsemblPlants" id="AET2Gv20633000.12"/>
    </source>
</evidence>
<dbReference type="EnsemblPlants" id="AET2Gv20633000.12">
    <property type="protein sequence ID" value="AET2Gv20633000.12"/>
    <property type="gene ID" value="AET2Gv20633000"/>
</dbReference>
<dbReference type="Gramene" id="AET2Gv20633000.12">
    <property type="protein sequence ID" value="AET2Gv20633000.12"/>
    <property type="gene ID" value="AET2Gv20633000"/>
</dbReference>
<feature type="region of interest" description="Disordered" evidence="1">
    <location>
        <begin position="26"/>
        <end position="45"/>
    </location>
</feature>
<reference evidence="2" key="5">
    <citation type="journal article" date="2021" name="G3 (Bethesda)">
        <title>Aegilops tauschii genome assembly Aet v5.0 features greater sequence contiguity and improved annotation.</title>
        <authorList>
            <person name="Wang L."/>
            <person name="Zhu T."/>
            <person name="Rodriguez J.C."/>
            <person name="Deal K.R."/>
            <person name="Dubcovsky J."/>
            <person name="McGuire P.E."/>
            <person name="Lux T."/>
            <person name="Spannagl M."/>
            <person name="Mayer K.F.X."/>
            <person name="Baldrich P."/>
            <person name="Meyers B.C."/>
            <person name="Huo N."/>
            <person name="Gu Y.Q."/>
            <person name="Zhou H."/>
            <person name="Devos K.M."/>
            <person name="Bennetzen J.L."/>
            <person name="Unver T."/>
            <person name="Budak H."/>
            <person name="Gulick P.J."/>
            <person name="Galiba G."/>
            <person name="Kalapos B."/>
            <person name="Nelson D.R."/>
            <person name="Li P."/>
            <person name="You F.M."/>
            <person name="Luo M.C."/>
            <person name="Dvorak J."/>
        </authorList>
    </citation>
    <scope>NUCLEOTIDE SEQUENCE [LARGE SCALE GENOMIC DNA]</scope>
    <source>
        <strain evidence="2">cv. AL8/78</strain>
    </source>
</reference>
<reference evidence="2" key="3">
    <citation type="journal article" date="2017" name="Nature">
        <title>Genome sequence of the progenitor of the wheat D genome Aegilops tauschii.</title>
        <authorList>
            <person name="Luo M.C."/>
            <person name="Gu Y.Q."/>
            <person name="Puiu D."/>
            <person name="Wang H."/>
            <person name="Twardziok S.O."/>
            <person name="Deal K.R."/>
            <person name="Huo N."/>
            <person name="Zhu T."/>
            <person name="Wang L."/>
            <person name="Wang Y."/>
            <person name="McGuire P.E."/>
            <person name="Liu S."/>
            <person name="Long H."/>
            <person name="Ramasamy R.K."/>
            <person name="Rodriguez J.C."/>
            <person name="Van S.L."/>
            <person name="Yuan L."/>
            <person name="Wang Z."/>
            <person name="Xia Z."/>
            <person name="Xiao L."/>
            <person name="Anderson O.D."/>
            <person name="Ouyang S."/>
            <person name="Liang Y."/>
            <person name="Zimin A.V."/>
            <person name="Pertea G."/>
            <person name="Qi P."/>
            <person name="Bennetzen J.L."/>
            <person name="Dai X."/>
            <person name="Dawson M.W."/>
            <person name="Muller H.G."/>
            <person name="Kugler K."/>
            <person name="Rivarola-Duarte L."/>
            <person name="Spannagl M."/>
            <person name="Mayer K.F.X."/>
            <person name="Lu F.H."/>
            <person name="Bevan M.W."/>
            <person name="Leroy P."/>
            <person name="Li P."/>
            <person name="You F.M."/>
            <person name="Sun Q."/>
            <person name="Liu Z."/>
            <person name="Lyons E."/>
            <person name="Wicker T."/>
            <person name="Salzberg S.L."/>
            <person name="Devos K.M."/>
            <person name="Dvorak J."/>
        </authorList>
    </citation>
    <scope>NUCLEOTIDE SEQUENCE [LARGE SCALE GENOMIC DNA]</scope>
    <source>
        <strain evidence="2">cv. AL8/78</strain>
    </source>
</reference>